<keyword evidence="7 9" id="KW-0539">Nucleus</keyword>
<evidence type="ECO:0000256" key="2">
    <source>
        <dbReference type="ARBA" id="ARBA00022679"/>
    </source>
</evidence>
<keyword evidence="6 9" id="KW-0665">Pyrimidine biosynthesis</keyword>
<keyword evidence="4 9" id="KW-0418">Kinase</keyword>
<comment type="similarity">
    <text evidence="9">Belongs to the adenylate kinase family. UMP-CMP kinase subfamily.</text>
</comment>
<feature type="binding site" evidence="10">
    <location>
        <position position="912"/>
    </location>
    <ligand>
        <name>ATP</name>
        <dbReference type="ChEBI" id="CHEBI:30616"/>
    </ligand>
</feature>
<dbReference type="PANTHER" id="PTHR23359">
    <property type="entry name" value="NUCLEOTIDE KINASE"/>
    <property type="match status" value="1"/>
</dbReference>
<evidence type="ECO:0000256" key="8">
    <source>
        <dbReference type="ARBA" id="ARBA00048116"/>
    </source>
</evidence>
<dbReference type="EMBL" id="BRYB01001196">
    <property type="protein sequence ID" value="GMI20217.1"/>
    <property type="molecule type" value="Genomic_DNA"/>
</dbReference>
<evidence type="ECO:0000256" key="11">
    <source>
        <dbReference type="SAM" id="MobiDB-lite"/>
    </source>
</evidence>
<feature type="active site" description="Pros-phosphohistidine intermediate" evidence="10">
    <location>
        <position position="945"/>
    </location>
</feature>
<keyword evidence="3 9" id="KW-0547">Nucleotide-binding</keyword>
<dbReference type="NCBIfam" id="TIGR01359">
    <property type="entry name" value="UMP_CMP_kin_fam"/>
    <property type="match status" value="1"/>
</dbReference>
<comment type="cofactor">
    <cofactor evidence="9">
        <name>Mg(2+)</name>
        <dbReference type="ChEBI" id="CHEBI:18420"/>
    </cofactor>
    <text evidence="9">Binds 1 Mg(2+) ion per monomer.</text>
</comment>
<dbReference type="HAMAP" id="MF_00235">
    <property type="entry name" value="Adenylate_kinase_Adk"/>
    <property type="match status" value="3"/>
</dbReference>
<evidence type="ECO:0000259" key="12">
    <source>
        <dbReference type="SMART" id="SM00562"/>
    </source>
</evidence>
<dbReference type="NCBIfam" id="TIGR01351">
    <property type="entry name" value="adk"/>
    <property type="match status" value="2"/>
</dbReference>
<comment type="catalytic activity">
    <reaction evidence="8 9">
        <text>UMP + ATP = UDP + ADP</text>
        <dbReference type="Rhea" id="RHEA:24400"/>
        <dbReference type="ChEBI" id="CHEBI:30616"/>
        <dbReference type="ChEBI" id="CHEBI:57865"/>
        <dbReference type="ChEBI" id="CHEBI:58223"/>
        <dbReference type="ChEBI" id="CHEBI:456216"/>
        <dbReference type="EC" id="2.7.4.14"/>
    </reaction>
</comment>
<dbReference type="PROSITE" id="PS00113">
    <property type="entry name" value="ADENYLATE_KINASE"/>
    <property type="match status" value="3"/>
</dbReference>
<evidence type="ECO:0000256" key="7">
    <source>
        <dbReference type="ARBA" id="ARBA00023242"/>
    </source>
</evidence>
<evidence type="ECO:0000313" key="13">
    <source>
        <dbReference type="EMBL" id="GMI20217.1"/>
    </source>
</evidence>
<keyword evidence="5 9" id="KW-0067">ATP-binding</keyword>
<protein>
    <recommendedName>
        <fullName evidence="9">UMP-CMP kinase</fullName>
        <ecNumber evidence="9">2.7.4.14</ecNumber>
    </recommendedName>
    <alternativeName>
        <fullName evidence="9">Deoxycytidylate kinase</fullName>
        <shortName evidence="9">CK</shortName>
        <shortName evidence="9">dCMP kinase</shortName>
    </alternativeName>
    <alternativeName>
        <fullName evidence="9">Uridine monophosphate/cytidine monophosphate kinase</fullName>
        <shortName evidence="9">UMP/CMP kinase</shortName>
        <shortName evidence="9">UMP/CMPK</shortName>
    </alternativeName>
</protein>
<dbReference type="InterPro" id="IPR000850">
    <property type="entry name" value="Adenylat/UMP-CMP_kin"/>
</dbReference>
<feature type="binding site" evidence="10">
    <location>
        <position position="779"/>
    </location>
    <ligand>
        <name>ATP</name>
        <dbReference type="ChEBI" id="CHEBI:30616"/>
    </ligand>
</feature>
<dbReference type="InterPro" id="IPR006266">
    <property type="entry name" value="UMP_CMP_kinase"/>
</dbReference>
<comment type="subcellular location">
    <subcellularLocation>
        <location evidence="9">Cytoplasm</location>
    </subcellularLocation>
    <subcellularLocation>
        <location evidence="9">Nucleus</location>
    </subcellularLocation>
</comment>
<evidence type="ECO:0000256" key="9">
    <source>
        <dbReference type="HAMAP-Rule" id="MF_03172"/>
    </source>
</evidence>
<feature type="region of interest" description="Disordered" evidence="11">
    <location>
        <begin position="779"/>
        <end position="799"/>
    </location>
</feature>
<comment type="catalytic activity">
    <reaction evidence="9">
        <text>dCMP + ATP = dCDP + ADP</text>
        <dbReference type="Rhea" id="RHEA:25094"/>
        <dbReference type="ChEBI" id="CHEBI:30616"/>
        <dbReference type="ChEBI" id="CHEBI:57566"/>
        <dbReference type="ChEBI" id="CHEBI:58593"/>
        <dbReference type="ChEBI" id="CHEBI:456216"/>
        <dbReference type="EC" id="2.7.4.14"/>
    </reaction>
</comment>
<feature type="binding site" evidence="9">
    <location>
        <begin position="583"/>
        <end position="586"/>
    </location>
    <ligand>
        <name>a ribonucleoside 5'-phosphate</name>
        <dbReference type="ChEBI" id="CHEBI:58043"/>
    </ligand>
</feature>
<feature type="binding site" evidence="10">
    <location>
        <position position="773"/>
    </location>
    <ligand>
        <name>ATP</name>
        <dbReference type="ChEBI" id="CHEBI:30616"/>
    </ligand>
</feature>
<dbReference type="Gene3D" id="3.40.50.300">
    <property type="entry name" value="P-loop containing nucleotide triphosphate hydrolases"/>
    <property type="match status" value="3"/>
</dbReference>
<dbReference type="SMART" id="SM00562">
    <property type="entry name" value="NDK"/>
    <property type="match status" value="2"/>
</dbReference>
<comment type="function">
    <text evidence="9">Catalyzes the phosphorylation of pyrimidine nucleoside monophosphates at the expense of ATP. Plays an important role in de novo pyrimidine nucleotide biosynthesis. Has preference for UMP and CMP as phosphate acceptors.</text>
</comment>
<feature type="binding site" evidence="10">
    <location>
        <position position="793"/>
    </location>
    <ligand>
        <name>ATP</name>
        <dbReference type="ChEBI" id="CHEBI:30616"/>
    </ligand>
</feature>
<organism evidence="13 14">
    <name type="scientific">Tetraparma gracilis</name>
    <dbReference type="NCBI Taxonomy" id="2962635"/>
    <lineage>
        <taxon>Eukaryota</taxon>
        <taxon>Sar</taxon>
        <taxon>Stramenopiles</taxon>
        <taxon>Ochrophyta</taxon>
        <taxon>Bolidophyceae</taxon>
        <taxon>Parmales</taxon>
        <taxon>Triparmaceae</taxon>
        <taxon>Tetraparma</taxon>
    </lineage>
</organism>
<feature type="domain" description="Nucleoside diphosphate kinase-like" evidence="12">
    <location>
        <begin position="691"/>
        <end position="829"/>
    </location>
</feature>
<accession>A0ABQ6M684</accession>
<feature type="binding site" evidence="10">
    <location>
        <position position="918"/>
    </location>
    <ligand>
        <name>ATP</name>
        <dbReference type="ChEBI" id="CHEBI:30616"/>
    </ligand>
</feature>
<sequence length="1023" mass="111883">MPPRIIIAGAPASGKGTQCEFIREEYGVVHLSTGDMLRAAAAAGTEVGLKAQEFMNEGKLVTDEIIIGIIKERLKEPDCVEKGWLLDGFPRTRAQADAMAADGIVADSFVFLDVPDEILVERVVGRRTGPDGTIYHTTFNPPPEGVEVTQRGDDTEEKVKVRLEAFHENVASIRECYTDIMAHVNGNGDKKLIFELCKMFITGGTQYGAGDFKAGLKSFDAAAEEAAKLSNTTALVCAMVGQARCQLAMNHKAKAATLANDAIELDAGNAAAAKILKQIHDIVEKKILKKGAHGLKIIIAGAPASGKGTQCEVIREKYGVVHLSTGDMLRAAAAAGTEVGLKAQEFMNEGKLVTDEIIIGIIKERLAKPDCVQHGWLLDGFPRTRAQADAMAADGITADAFVFLDVPDEALVERVVGRRTGSDGVIYHTKFNPPPEGVEVTQRGDDTEEKVKVRLQAFHENVDSIMDCYRDIMLEVKGDQDKKIICKQITDYLDDLEKYRVVFVLGGPGSGKGTQCTRIKDEFGYVHLSAGDLLRAEKASGSETAELINTYIKEGKIVPAKITVELLKKAMHDSGKRKFLVDGFPRSKDNLDCWYEVMGDLVSLQMVLVFDCPEEVLQERLLERGKTSGRSDDNLESIKKRFRTFHEQSEPVINEFRRMGKVRIVDSTPPPDVVFKKVQRLFTGASLVRTNERTLAMIKPCTSGRAAEVIAEIEAAGFVVCAKKEHQMSVPQASEFYAEHDGKEFFKGLVDFMTSGPVVALLLEKPNAIKEWRALMGPTATSKAKEEAPDSLRAKYGTDNTKNATHGSDSFVSAAREAAFWFGGPVLAAEKTLAMIKPIVSELNADQVKGCIEYMGFKIVAETRMTLSQNDVEIFYNEHKGKSFFPQLSKYMQSGEVVALSLEREGAIKGWRGLMGATNPANAKRENPRCLRSIFGIDGTKNGTHGSDSRDSARKETAFWFNGGRVPAGRDMAAGEGARPQQLSALKYLQDFVDPIMAPLLQRILAARPENVSEFVLGDLGSK</sequence>
<evidence type="ECO:0000256" key="4">
    <source>
        <dbReference type="ARBA" id="ARBA00022777"/>
    </source>
</evidence>
<dbReference type="PROSITE" id="PS51374">
    <property type="entry name" value="NDPK_LIKE"/>
    <property type="match status" value="2"/>
</dbReference>
<evidence type="ECO:0000256" key="10">
    <source>
        <dbReference type="PROSITE-ProRule" id="PRU00706"/>
    </source>
</evidence>
<feature type="domain" description="Nucleoside diphosphate kinase-like" evidence="12">
    <location>
        <begin position="830"/>
        <end position="968"/>
    </location>
</feature>
<comment type="similarity">
    <text evidence="10">Belongs to the NDK family.</text>
</comment>
<feature type="binding site" evidence="9">
    <location>
        <begin position="556"/>
        <end position="558"/>
    </location>
    <ligand>
        <name>a ribonucleoside 5'-phosphate</name>
        <dbReference type="ChEBI" id="CHEBI:58043"/>
    </ligand>
</feature>
<dbReference type="SUPFAM" id="SSF54919">
    <property type="entry name" value="Nucleoside diphosphate kinase, NDK"/>
    <property type="match status" value="2"/>
</dbReference>
<dbReference type="CDD" id="cd01428">
    <property type="entry name" value="ADK"/>
    <property type="match status" value="3"/>
</dbReference>
<evidence type="ECO:0000313" key="14">
    <source>
        <dbReference type="Proteomes" id="UP001165060"/>
    </source>
</evidence>
<feature type="active site" description="Pros-phosphohistidine intermediate" evidence="10">
    <location>
        <position position="806"/>
    </location>
</feature>
<feature type="binding site" evidence="9">
    <location>
        <position position="669"/>
    </location>
    <ligand>
        <name>ATP</name>
        <dbReference type="ChEBI" id="CHEBI:30616"/>
    </ligand>
</feature>
<dbReference type="InterPro" id="IPR036850">
    <property type="entry name" value="NDK-like_dom_sf"/>
</dbReference>
<feature type="binding site" evidence="10">
    <location>
        <position position="837"/>
    </location>
    <ligand>
        <name>ATP</name>
        <dbReference type="ChEBI" id="CHEBI:30616"/>
    </ligand>
</feature>
<comment type="caution">
    <text evidence="9">Lacks conserved residue(s) required for the propagation of feature annotation.</text>
</comment>
<reference evidence="13 14" key="1">
    <citation type="journal article" date="2023" name="Commun. Biol.">
        <title>Genome analysis of Parmales, the sister group of diatoms, reveals the evolutionary specialization of diatoms from phago-mixotrophs to photoautotrophs.</title>
        <authorList>
            <person name="Ban H."/>
            <person name="Sato S."/>
            <person name="Yoshikawa S."/>
            <person name="Yamada K."/>
            <person name="Nakamura Y."/>
            <person name="Ichinomiya M."/>
            <person name="Sato N."/>
            <person name="Blanc-Mathieu R."/>
            <person name="Endo H."/>
            <person name="Kuwata A."/>
            <person name="Ogata H."/>
        </authorList>
    </citation>
    <scope>NUCLEOTIDE SEQUENCE [LARGE SCALE GENOMIC DNA]</scope>
</reference>
<dbReference type="InterPro" id="IPR034907">
    <property type="entry name" value="NDK-like_dom"/>
</dbReference>
<feature type="binding site" evidence="10">
    <location>
        <position position="745"/>
    </location>
    <ligand>
        <name>ATP</name>
        <dbReference type="ChEBI" id="CHEBI:30616"/>
    </ligand>
</feature>
<dbReference type="SUPFAM" id="SSF52540">
    <property type="entry name" value="P-loop containing nucleoside triphosphate hydrolases"/>
    <property type="match status" value="3"/>
</dbReference>
<feature type="binding site" evidence="10">
    <location>
        <position position="942"/>
    </location>
    <ligand>
        <name>ATP</name>
        <dbReference type="ChEBI" id="CHEBI:30616"/>
    </ligand>
</feature>
<evidence type="ECO:0000256" key="6">
    <source>
        <dbReference type="ARBA" id="ARBA00022975"/>
    </source>
</evidence>
<feature type="region of interest" description="LID" evidence="9">
    <location>
        <begin position="623"/>
        <end position="633"/>
    </location>
</feature>
<name>A0ABQ6M684_9STRA</name>
<comment type="subunit">
    <text evidence="9">Monomer.</text>
</comment>
<feature type="binding site" evidence="9">
    <location>
        <position position="630"/>
    </location>
    <ligand>
        <name>a ribonucleoside 5'-phosphate</name>
        <dbReference type="ChEBI" id="CHEBI:58043"/>
    </ligand>
</feature>
<feature type="binding site" evidence="9">
    <location>
        <position position="590"/>
    </location>
    <ligand>
        <name>CMP</name>
        <dbReference type="ChEBI" id="CHEBI:60377"/>
    </ligand>
</feature>
<dbReference type="PRINTS" id="PR00094">
    <property type="entry name" value="ADENYLTKNASE"/>
</dbReference>
<dbReference type="InterPro" id="IPR033690">
    <property type="entry name" value="Adenylat_kinase_CS"/>
</dbReference>
<dbReference type="InterPro" id="IPR027417">
    <property type="entry name" value="P-loop_NTPase"/>
</dbReference>
<feature type="compositionally biased region" description="Basic and acidic residues" evidence="11">
    <location>
        <begin position="783"/>
        <end position="793"/>
    </location>
</feature>
<feature type="binding site" evidence="10">
    <location>
        <position position="803"/>
    </location>
    <ligand>
        <name>ATP</name>
        <dbReference type="ChEBI" id="CHEBI:30616"/>
    </ligand>
</feature>
<dbReference type="Pfam" id="PF00406">
    <property type="entry name" value="ADK"/>
    <property type="match status" value="3"/>
</dbReference>
<proteinExistence type="inferred from homology"/>
<feature type="binding site" evidence="10">
    <location>
        <position position="932"/>
    </location>
    <ligand>
        <name>ATP</name>
        <dbReference type="ChEBI" id="CHEBI:30616"/>
    </ligand>
</feature>
<gene>
    <name evidence="13" type="ORF">TeGR_g11807</name>
</gene>
<keyword evidence="2 9" id="KW-0808">Transferase</keyword>
<feature type="binding site" evidence="10">
    <location>
        <position position="699"/>
    </location>
    <ligand>
        <name>ATP</name>
        <dbReference type="ChEBI" id="CHEBI:30616"/>
    </ligand>
</feature>
<dbReference type="InterPro" id="IPR006259">
    <property type="entry name" value="Adenyl_kin_sub"/>
</dbReference>
<evidence type="ECO:0000256" key="1">
    <source>
        <dbReference type="ARBA" id="ARBA00022490"/>
    </source>
</evidence>
<dbReference type="HAMAP" id="MF_03172">
    <property type="entry name" value="Adenylate_kinase_UMP_CMP_kin"/>
    <property type="match status" value="1"/>
</dbReference>
<feature type="binding site" evidence="9">
    <location>
        <position position="641"/>
    </location>
    <ligand>
        <name>a ribonucleoside 5'-phosphate</name>
        <dbReference type="ChEBI" id="CHEBI:58043"/>
    </ligand>
</feature>
<keyword evidence="1 9" id="KW-0963">Cytoplasm</keyword>
<feature type="binding site" evidence="10">
    <location>
        <position position="884"/>
    </location>
    <ligand>
        <name>ATP</name>
        <dbReference type="ChEBI" id="CHEBI:30616"/>
    </ligand>
</feature>
<comment type="caution">
    <text evidence="13">The sequence shown here is derived from an EMBL/GenBank/DDBJ whole genome shotgun (WGS) entry which is preliminary data.</text>
</comment>
<evidence type="ECO:0000256" key="3">
    <source>
        <dbReference type="ARBA" id="ARBA00022741"/>
    </source>
</evidence>
<evidence type="ECO:0000256" key="5">
    <source>
        <dbReference type="ARBA" id="ARBA00022840"/>
    </source>
</evidence>
<dbReference type="Gene3D" id="3.30.70.141">
    <property type="entry name" value="Nucleoside diphosphate kinase-like domain"/>
    <property type="match status" value="2"/>
</dbReference>
<feature type="binding site" evidence="9">
    <location>
        <position position="535"/>
    </location>
    <ligand>
        <name>a ribonucleoside 5'-phosphate</name>
        <dbReference type="ChEBI" id="CHEBI:58043"/>
    </ligand>
</feature>
<dbReference type="EC" id="2.7.4.14" evidence="9"/>
<feature type="binding site" evidence="9">
    <location>
        <begin position="509"/>
        <end position="514"/>
    </location>
    <ligand>
        <name>ATP</name>
        <dbReference type="ChEBI" id="CHEBI:30616"/>
    </ligand>
</feature>
<dbReference type="Proteomes" id="UP001165060">
    <property type="component" value="Unassembled WGS sequence"/>
</dbReference>
<feature type="binding site" evidence="9">
    <location>
        <position position="624"/>
    </location>
    <ligand>
        <name>ATP</name>
        <dbReference type="ChEBI" id="CHEBI:30616"/>
    </ligand>
</feature>
<keyword evidence="14" id="KW-1185">Reference proteome</keyword>
<comment type="domain">
    <text evidence="9">Consists of three domains, a large central CORE domain and two small peripheral domains, NMPbind and LID, which undergo movements during catalysis. The LID domain closes over the site of phosphoryl transfer upon ATP binding. Assembling and dissambling the active center during each catalytic cycle provides an effective means to prevent ATP hydrolysis.</text>
</comment>
<comment type="catalytic activity">
    <reaction evidence="9">
        <text>CMP + ATP = CDP + ADP</text>
        <dbReference type="Rhea" id="RHEA:11600"/>
        <dbReference type="ChEBI" id="CHEBI:30616"/>
        <dbReference type="ChEBI" id="CHEBI:58069"/>
        <dbReference type="ChEBI" id="CHEBI:60377"/>
        <dbReference type="ChEBI" id="CHEBI:456216"/>
        <dbReference type="EC" id="2.7.4.14"/>
    </reaction>
</comment>
<dbReference type="Pfam" id="PF00334">
    <property type="entry name" value="NDK"/>
    <property type="match status" value="2"/>
</dbReference>